<keyword evidence="3" id="KW-1185">Reference proteome</keyword>
<accession>A0LTV2</accession>
<protein>
    <recommendedName>
        <fullName evidence="4">DUF3558 domain-containing protein</fullName>
    </recommendedName>
</protein>
<evidence type="ECO:0000256" key="1">
    <source>
        <dbReference type="SAM" id="MobiDB-lite"/>
    </source>
</evidence>
<gene>
    <name evidence="2" type="ordered locus">Acel_1090</name>
</gene>
<dbReference type="STRING" id="351607.Acel_1090"/>
<dbReference type="HOGENOM" id="CLU_1286440_0_0_11"/>
<dbReference type="Proteomes" id="UP000008221">
    <property type="component" value="Chromosome"/>
</dbReference>
<dbReference type="InParanoid" id="A0LTV2"/>
<organism evidence="2 3">
    <name type="scientific">Acidothermus cellulolyticus (strain ATCC 43068 / DSM 8971 / 11B)</name>
    <dbReference type="NCBI Taxonomy" id="351607"/>
    <lineage>
        <taxon>Bacteria</taxon>
        <taxon>Bacillati</taxon>
        <taxon>Actinomycetota</taxon>
        <taxon>Actinomycetes</taxon>
        <taxon>Acidothermales</taxon>
        <taxon>Acidothermaceae</taxon>
        <taxon>Acidothermus</taxon>
    </lineage>
</organism>
<sequence length="214" mass="21674">MTVLTGCTRSSGNRVVSMSPTVPTSASVVSATATPSPSASASPLLPGNCAELAPLQRVEEALGVNLLGDVTYLRAAPVPQSGRTGRVTCGYGTPVTTPSGGTPTPSGRPLVELSYITYVDAKTAADRVTLTVHTDSQHATTTQVQVDGKPAWVLVGSDWDELVMADGARTIVAEVSPRILAPEKAPAVLTRLAAQMLAFGASMSPGASGAASSG</sequence>
<feature type="compositionally biased region" description="Polar residues" evidence="1">
    <location>
        <begin position="1"/>
        <end position="14"/>
    </location>
</feature>
<feature type="region of interest" description="Disordered" evidence="1">
    <location>
        <begin position="1"/>
        <end position="22"/>
    </location>
</feature>
<reference evidence="2 3" key="1">
    <citation type="journal article" date="2009" name="Genome Res.">
        <title>Complete genome of the cellulolytic thermophile Acidothermus cellulolyticus 11B provides insights into its ecophysiological and evolutionary adaptations.</title>
        <authorList>
            <person name="Barabote R.D."/>
            <person name="Xie G."/>
            <person name="Leu D.H."/>
            <person name="Normand P."/>
            <person name="Necsulea A."/>
            <person name="Daubin V."/>
            <person name="Medigue C."/>
            <person name="Adney W.S."/>
            <person name="Xu X.C."/>
            <person name="Lapidus A."/>
            <person name="Parales R.E."/>
            <person name="Detter C."/>
            <person name="Pujic P."/>
            <person name="Bruce D."/>
            <person name="Lavire C."/>
            <person name="Challacombe J.F."/>
            <person name="Brettin T.S."/>
            <person name="Berry A.M."/>
        </authorList>
    </citation>
    <scope>NUCLEOTIDE SEQUENCE [LARGE SCALE GENOMIC DNA]</scope>
    <source>
        <strain evidence="3">ATCC 43068 / DSM 8971 / 11B</strain>
    </source>
</reference>
<dbReference type="AlphaFoldDB" id="A0LTV2"/>
<evidence type="ECO:0000313" key="3">
    <source>
        <dbReference type="Proteomes" id="UP000008221"/>
    </source>
</evidence>
<feature type="region of interest" description="Disordered" evidence="1">
    <location>
        <begin position="85"/>
        <end position="107"/>
    </location>
</feature>
<name>A0LTV2_ACIC1</name>
<evidence type="ECO:0008006" key="4">
    <source>
        <dbReference type="Google" id="ProtNLM"/>
    </source>
</evidence>
<dbReference type="KEGG" id="ace:Acel_1090"/>
<dbReference type="EMBL" id="CP000481">
    <property type="protein sequence ID" value="ABK52862.1"/>
    <property type="molecule type" value="Genomic_DNA"/>
</dbReference>
<proteinExistence type="predicted"/>
<feature type="compositionally biased region" description="Low complexity" evidence="1">
    <location>
        <begin position="90"/>
        <end position="107"/>
    </location>
</feature>
<evidence type="ECO:0000313" key="2">
    <source>
        <dbReference type="EMBL" id="ABK52862.1"/>
    </source>
</evidence>